<evidence type="ECO:0000313" key="1">
    <source>
        <dbReference type="EMBL" id="GLH98182.1"/>
    </source>
</evidence>
<evidence type="ECO:0008006" key="3">
    <source>
        <dbReference type="Google" id="ProtNLM"/>
    </source>
</evidence>
<keyword evidence="2" id="KW-1185">Reference proteome</keyword>
<dbReference type="Pfam" id="PF10898">
    <property type="entry name" value="DUF2716"/>
    <property type="match status" value="1"/>
</dbReference>
<name>A0ABQ5QVX2_9ACTN</name>
<accession>A0ABQ5QVX2</accession>
<comment type="caution">
    <text evidence="1">The sequence shown here is derived from an EMBL/GenBank/DDBJ whole genome shotgun (WGS) entry which is preliminary data.</text>
</comment>
<evidence type="ECO:0000313" key="2">
    <source>
        <dbReference type="Proteomes" id="UP001144280"/>
    </source>
</evidence>
<reference evidence="1" key="1">
    <citation type="submission" date="2022-12" db="EMBL/GenBank/DDBJ databases">
        <title>New Phytohabitans aurantiacus sp. RD004123 nov., an actinomycete isolated from soil.</title>
        <authorList>
            <person name="Triningsih D.W."/>
            <person name="Harunari E."/>
            <person name="Igarashi Y."/>
        </authorList>
    </citation>
    <scope>NUCLEOTIDE SEQUENCE</scope>
    <source>
        <strain evidence="1">RD004123</strain>
    </source>
</reference>
<organism evidence="1 2">
    <name type="scientific">Phytohabitans aurantiacus</name>
    <dbReference type="NCBI Taxonomy" id="3016789"/>
    <lineage>
        <taxon>Bacteria</taxon>
        <taxon>Bacillati</taxon>
        <taxon>Actinomycetota</taxon>
        <taxon>Actinomycetes</taxon>
        <taxon>Micromonosporales</taxon>
        <taxon>Micromonosporaceae</taxon>
    </lineage>
</organism>
<dbReference type="Proteomes" id="UP001144280">
    <property type="component" value="Unassembled WGS sequence"/>
</dbReference>
<dbReference type="InterPro" id="IPR020323">
    <property type="entry name" value="DUF2716"/>
</dbReference>
<dbReference type="EMBL" id="BSDI01000014">
    <property type="protein sequence ID" value="GLH98182.1"/>
    <property type="molecule type" value="Genomic_DNA"/>
</dbReference>
<protein>
    <recommendedName>
        <fullName evidence="3">DUF2716 domain-containing protein</fullName>
    </recommendedName>
</protein>
<sequence length="158" mass="18269">MDADDEYWTPFYERFDFRPSVQHWPAISEPVPSVTVDLGPIFAARSQSEFDAGAAAVNRLALLAWVRVLEPDSSLVVLDWQHQTYRFWPHRFACQRDARWQTDVFPDGDYYIFLTDDMSTGTFGHPWEQTLCVFGEPLLSTLVPMLTGWLPVRRSNLP</sequence>
<proteinExistence type="predicted"/>
<gene>
    <name evidence="1" type="ORF">Pa4123_34570</name>
</gene>